<evidence type="ECO:0000256" key="5">
    <source>
        <dbReference type="ARBA" id="ARBA00022989"/>
    </source>
</evidence>
<dbReference type="EMBL" id="LSSL01006020">
    <property type="protein sequence ID" value="OLY78581.1"/>
    <property type="molecule type" value="Genomic_DNA"/>
</dbReference>
<evidence type="ECO:0000256" key="6">
    <source>
        <dbReference type="ARBA" id="ARBA00023136"/>
    </source>
</evidence>
<evidence type="ECO:0000256" key="3">
    <source>
        <dbReference type="ARBA" id="ARBA00022692"/>
    </source>
</evidence>
<comment type="subcellular location">
    <subcellularLocation>
        <location evidence="1 7">Endoplasmic reticulum membrane</location>
        <topology evidence="1 7">Multi-pass membrane protein</topology>
    </subcellularLocation>
</comment>
<evidence type="ECO:0000256" key="7">
    <source>
        <dbReference type="RuleBase" id="RU363059"/>
    </source>
</evidence>
<dbReference type="Proteomes" id="UP000187455">
    <property type="component" value="Unassembled WGS sequence"/>
</dbReference>
<comment type="caution">
    <text evidence="9">The sequence shown here is derived from an EMBL/GenBank/DDBJ whole genome shotgun (WGS) entry which is preliminary data.</text>
</comment>
<dbReference type="PANTHER" id="PTHR11009">
    <property type="entry name" value="DER1-LIKE PROTEIN, DERLIN"/>
    <property type="match status" value="1"/>
</dbReference>
<organism evidence="9 10">
    <name type="scientific">Smittium mucronatum</name>
    <dbReference type="NCBI Taxonomy" id="133383"/>
    <lineage>
        <taxon>Eukaryota</taxon>
        <taxon>Fungi</taxon>
        <taxon>Fungi incertae sedis</taxon>
        <taxon>Zoopagomycota</taxon>
        <taxon>Kickxellomycotina</taxon>
        <taxon>Harpellomycetes</taxon>
        <taxon>Harpellales</taxon>
        <taxon>Legeriomycetaceae</taxon>
        <taxon>Smittium</taxon>
    </lineage>
</organism>
<feature type="region of interest" description="Disordered" evidence="8">
    <location>
        <begin position="106"/>
        <end position="198"/>
    </location>
</feature>
<keyword evidence="10" id="KW-1185">Reference proteome</keyword>
<comment type="similarity">
    <text evidence="2 7">Belongs to the derlin family.</text>
</comment>
<comment type="function">
    <text evidence="7">May be involved in the degradation of misfolded endoplasmic reticulum (ER) luminal proteins.</text>
</comment>
<gene>
    <name evidence="9" type="ORF">AYI68_g7368</name>
</gene>
<evidence type="ECO:0000313" key="9">
    <source>
        <dbReference type="EMBL" id="OLY78581.1"/>
    </source>
</evidence>
<evidence type="ECO:0000256" key="2">
    <source>
        <dbReference type="ARBA" id="ARBA00008917"/>
    </source>
</evidence>
<evidence type="ECO:0000256" key="1">
    <source>
        <dbReference type="ARBA" id="ARBA00004477"/>
    </source>
</evidence>
<proteinExistence type="inferred from homology"/>
<keyword evidence="4 7" id="KW-0256">Endoplasmic reticulum</keyword>
<dbReference type="GO" id="GO:0006950">
    <property type="term" value="P:response to stress"/>
    <property type="evidence" value="ECO:0007669"/>
    <property type="project" value="UniProtKB-ARBA"/>
</dbReference>
<dbReference type="STRING" id="133383.A0A1R0GNV6"/>
<accession>A0A1R0GNV6</accession>
<sequence>MTYFWSRQNPYVMMSFLGILNFSAPYLPWVMMGVSTVINNKIPQNDLIGIVLGHILWFFEEEWPRRPESNGFRLLKAPEFIHRIFNNGFNINYFNVEQQPIFNDVPLNRPLPTNPTIPSHESAAPSSSHQPLVPEKEKTASHPHLDEKSSLDSEPATIDHTQSNPKAPESDIEKLDFPTAIDSSKLGADGLRHRNPHN</sequence>
<dbReference type="InterPro" id="IPR007599">
    <property type="entry name" value="DER1"/>
</dbReference>
<evidence type="ECO:0000313" key="10">
    <source>
        <dbReference type="Proteomes" id="UP000187455"/>
    </source>
</evidence>
<protein>
    <recommendedName>
        <fullName evidence="7">Derlin</fullName>
    </recommendedName>
</protein>
<keyword evidence="6 7" id="KW-0472">Membrane</keyword>
<evidence type="ECO:0000256" key="8">
    <source>
        <dbReference type="SAM" id="MobiDB-lite"/>
    </source>
</evidence>
<dbReference type="Pfam" id="PF04511">
    <property type="entry name" value="DER1"/>
    <property type="match status" value="1"/>
</dbReference>
<feature type="transmembrane region" description="Helical" evidence="7">
    <location>
        <begin position="12"/>
        <end position="30"/>
    </location>
</feature>
<dbReference type="GO" id="GO:0005789">
    <property type="term" value="C:endoplasmic reticulum membrane"/>
    <property type="evidence" value="ECO:0007669"/>
    <property type="project" value="UniProtKB-SubCell"/>
</dbReference>
<evidence type="ECO:0000256" key="4">
    <source>
        <dbReference type="ARBA" id="ARBA00022824"/>
    </source>
</evidence>
<dbReference type="AlphaFoldDB" id="A0A1R0GNV6"/>
<feature type="compositionally biased region" description="Basic and acidic residues" evidence="8">
    <location>
        <begin position="134"/>
        <end position="151"/>
    </location>
</feature>
<keyword evidence="3 7" id="KW-0812">Transmembrane</keyword>
<comment type="caution">
    <text evidence="7">Lacks conserved residue(s) required for the propagation of feature annotation.</text>
</comment>
<keyword evidence="5 7" id="KW-1133">Transmembrane helix</keyword>
<dbReference type="OrthoDB" id="1716531at2759"/>
<feature type="compositionally biased region" description="Low complexity" evidence="8">
    <location>
        <begin position="118"/>
        <end position="129"/>
    </location>
</feature>
<name>A0A1R0GNV6_9FUNG</name>
<reference evidence="9 10" key="1">
    <citation type="journal article" date="2016" name="Mol. Biol. Evol.">
        <title>Genome-Wide Survey of Gut Fungi (Harpellales) Reveals the First Horizontally Transferred Ubiquitin Gene from a Mosquito Host.</title>
        <authorList>
            <person name="Wang Y."/>
            <person name="White M.M."/>
            <person name="Kvist S."/>
            <person name="Moncalvo J.M."/>
        </authorList>
    </citation>
    <scope>NUCLEOTIDE SEQUENCE [LARGE SCALE GENOMIC DNA]</scope>
    <source>
        <strain evidence="9 10">ALG-7-W6</strain>
    </source>
</reference>